<dbReference type="NCBIfam" id="TIGR00422">
    <property type="entry name" value="valS"/>
    <property type="match status" value="1"/>
</dbReference>
<dbReference type="InterPro" id="IPR002303">
    <property type="entry name" value="Valyl-tRNA_ligase"/>
</dbReference>
<keyword evidence="6 9" id="KW-0648">Protein biosynthesis</keyword>
<dbReference type="InterPro" id="IPR009008">
    <property type="entry name" value="Val/Leu/Ile-tRNA-synth_edit"/>
</dbReference>
<dbReference type="Gene3D" id="2.170.220.10">
    <property type="match status" value="1"/>
</dbReference>
<reference evidence="14" key="1">
    <citation type="submission" date="2022-11" db="UniProtKB">
        <authorList>
            <consortium name="WormBaseParasite"/>
        </authorList>
    </citation>
    <scope>IDENTIFICATION</scope>
</reference>
<dbReference type="InterPro" id="IPR002300">
    <property type="entry name" value="aa-tRNA-synth_Ia"/>
</dbReference>
<evidence type="ECO:0000256" key="10">
    <source>
        <dbReference type="SAM" id="Coils"/>
    </source>
</evidence>
<dbReference type="SUPFAM" id="SSF47323">
    <property type="entry name" value="Anticodon-binding domain of a subclass of class I aminoacyl-tRNA synthetases"/>
    <property type="match status" value="1"/>
</dbReference>
<dbReference type="GO" id="GO:0006438">
    <property type="term" value="P:valyl-tRNA aminoacylation"/>
    <property type="evidence" value="ECO:0007669"/>
    <property type="project" value="InterPro"/>
</dbReference>
<dbReference type="EC" id="6.1.1.9" evidence="2"/>
<dbReference type="AlphaFoldDB" id="A0A914E499"/>
<name>A0A914E499_9BILA</name>
<proteinExistence type="inferred from homology"/>
<keyword evidence="5 9" id="KW-0067">ATP-binding</keyword>
<dbReference type="InterPro" id="IPR033705">
    <property type="entry name" value="Anticodon_Ia_Val"/>
</dbReference>
<dbReference type="PANTHER" id="PTHR11946:SF111">
    <property type="entry name" value="VALINE--TRNA LIGASE"/>
    <property type="match status" value="1"/>
</dbReference>
<feature type="domain" description="Aminoacyl-tRNA synthetase class Ia" evidence="11">
    <location>
        <begin position="2"/>
        <end position="586"/>
    </location>
</feature>
<comment type="similarity">
    <text evidence="1 9">Belongs to the class-I aminoacyl-tRNA synthetase family.</text>
</comment>
<sequence>MVLPPPNVTGNLHLGHALTVTIEDAVCRFQRLLGDEVIWYPGFDHAGIATQTVVERKLFQEKGILRRTLTPEQFLSHCEKWKNDRVMTITTQLKRMGILLDWNRSYYTMDEKFSRVVRHAFCHLHKEGLIFRDKRLINWCPALKSSISDQEVEKDIVYGATKREVSDGMGNRRKIEFGAMHVINYEVLDRRPGDPNWLEVGTTKPETIFADVALAVNPDDSRFNFLVGRRVRNPLTKNAIPIIADEAVIMDYATGVLKVTPAHDFNDFKIAQRHLNELDPDLVYFSCVDKDSRITGVSELPEFQGLDRYEAREKVVTWLKDQNLYAKQVMGNATKILLCSRTGSVIEPVLMEQWFLRCDEMHTEALKALERGEFILESPGVKQILVEWLNNSEPWCLSRQLLWGHRIPAYLTPNNRWLIAPSELEARSTYKLDEDVVLKQDSDVLDTWFSSALIPLIIRGWPDKPVAGTALDLMETGHDILGFWVARMLILCKRLSGNYPFRKILLHSLVRDSMGRKMSKSLGNVIDPLDVIDGISHEAMLKRLKESALESDDLEKAEHSLNLHFPNGLIACGADALRYALLRHDLTALDCKISVETLSDEGRRFCIKLWNLTKYSQTVFEKASFCDNFSEPNAAIDVWLENQLAQSLEKFQKYMKEHELSKAFQALRFFIVNELCDVYLETTKKPVWNNDVARIQQISNILYKTLQSAFVSLSIFMPHISEYCYDQLPNQTTPLDEFQIDMLRSFKADEKINEGMNFSRSVIESIIDIRKILDLKQNFLLEGIIGSRVRLPDQTKELVTMLSDLKYLKITEFRENSSPTIPGFIPFKMNRFDVTLHVNWIIGSRVRLPDQTKELVTMLSDLKYLKITEFRENSSPTIPGFIPFKMNRFDVTLHVNCEPSKFPELMQNMNIEIKKWKNKQEESQVDLEKYEKLYQKQSADKKTKKSQLDHTQFQIKRANNHLSEAQSKLERIEQLIMYFENRVE</sequence>
<dbReference type="PRINTS" id="PR00986">
    <property type="entry name" value="TRNASYNTHVAL"/>
</dbReference>
<dbReference type="PROSITE" id="PS00178">
    <property type="entry name" value="AA_TRNA_LIGASE_I"/>
    <property type="match status" value="1"/>
</dbReference>
<evidence type="ECO:0000256" key="3">
    <source>
        <dbReference type="ARBA" id="ARBA00022598"/>
    </source>
</evidence>
<dbReference type="SUPFAM" id="SSF50677">
    <property type="entry name" value="ValRS/IleRS/LeuRS editing domain"/>
    <property type="match status" value="1"/>
</dbReference>
<dbReference type="Pfam" id="PF08264">
    <property type="entry name" value="Anticodon_1"/>
    <property type="match status" value="1"/>
</dbReference>
<evidence type="ECO:0000256" key="2">
    <source>
        <dbReference type="ARBA" id="ARBA00013169"/>
    </source>
</evidence>
<dbReference type="GO" id="GO:0005829">
    <property type="term" value="C:cytosol"/>
    <property type="evidence" value="ECO:0007669"/>
    <property type="project" value="TreeGrafter"/>
</dbReference>
<protein>
    <recommendedName>
        <fullName evidence="2">valine--tRNA ligase</fullName>
        <ecNumber evidence="2">6.1.1.9</ecNumber>
    </recommendedName>
    <alternativeName>
        <fullName evidence="8">Valyl-tRNA synthetase</fullName>
    </alternativeName>
</protein>
<evidence type="ECO:0000256" key="7">
    <source>
        <dbReference type="ARBA" id="ARBA00023146"/>
    </source>
</evidence>
<dbReference type="InterPro" id="IPR013155">
    <property type="entry name" value="M/V/L/I-tRNA-synth_anticd-bd"/>
</dbReference>
<dbReference type="InterPro" id="IPR014729">
    <property type="entry name" value="Rossmann-like_a/b/a_fold"/>
</dbReference>
<evidence type="ECO:0000256" key="5">
    <source>
        <dbReference type="ARBA" id="ARBA00022840"/>
    </source>
</evidence>
<feature type="domain" description="Methionyl/Valyl/Leucyl/Isoleucyl-tRNA synthetase anticodon-binding" evidence="12">
    <location>
        <begin position="637"/>
        <end position="779"/>
    </location>
</feature>
<dbReference type="InterPro" id="IPR009080">
    <property type="entry name" value="tRNAsynth_Ia_anticodon-bd"/>
</dbReference>
<evidence type="ECO:0000259" key="11">
    <source>
        <dbReference type="Pfam" id="PF00133"/>
    </source>
</evidence>
<evidence type="ECO:0000256" key="6">
    <source>
        <dbReference type="ARBA" id="ARBA00022917"/>
    </source>
</evidence>
<dbReference type="GO" id="GO:0002161">
    <property type="term" value="F:aminoacyl-tRNA deacylase activity"/>
    <property type="evidence" value="ECO:0007669"/>
    <property type="project" value="InterPro"/>
</dbReference>
<dbReference type="WBParaSite" id="ACRNAN_scaffold542.g17834.t1">
    <property type="protein sequence ID" value="ACRNAN_scaffold542.g17834.t1"/>
    <property type="gene ID" value="ACRNAN_scaffold542.g17834"/>
</dbReference>
<dbReference type="CDD" id="cd07962">
    <property type="entry name" value="Anticodon_Ia_Val"/>
    <property type="match status" value="1"/>
</dbReference>
<dbReference type="Gene3D" id="1.10.730.10">
    <property type="entry name" value="Isoleucyl-tRNA Synthetase, Domain 1"/>
    <property type="match status" value="1"/>
</dbReference>
<keyword evidence="4 9" id="KW-0547">Nucleotide-binding</keyword>
<evidence type="ECO:0000256" key="9">
    <source>
        <dbReference type="RuleBase" id="RU363035"/>
    </source>
</evidence>
<dbReference type="NCBIfam" id="NF004349">
    <property type="entry name" value="PRK05729.1"/>
    <property type="match status" value="1"/>
</dbReference>
<dbReference type="GO" id="GO:0005524">
    <property type="term" value="F:ATP binding"/>
    <property type="evidence" value="ECO:0007669"/>
    <property type="project" value="UniProtKB-KW"/>
</dbReference>
<dbReference type="Gene3D" id="3.90.740.10">
    <property type="entry name" value="Valyl/Leucyl/Isoleucyl-tRNA synthetase, editing domain"/>
    <property type="match status" value="1"/>
</dbReference>
<feature type="coiled-coil region" evidence="10">
    <location>
        <begin position="906"/>
        <end position="982"/>
    </location>
</feature>
<accession>A0A914E499</accession>
<dbReference type="Pfam" id="PF00133">
    <property type="entry name" value="tRNA-synt_1"/>
    <property type="match status" value="1"/>
</dbReference>
<evidence type="ECO:0000313" key="14">
    <source>
        <dbReference type="WBParaSite" id="ACRNAN_scaffold542.g17834.t1"/>
    </source>
</evidence>
<organism evidence="13 14">
    <name type="scientific">Acrobeloides nanus</name>
    <dbReference type="NCBI Taxonomy" id="290746"/>
    <lineage>
        <taxon>Eukaryota</taxon>
        <taxon>Metazoa</taxon>
        <taxon>Ecdysozoa</taxon>
        <taxon>Nematoda</taxon>
        <taxon>Chromadorea</taxon>
        <taxon>Rhabditida</taxon>
        <taxon>Tylenchina</taxon>
        <taxon>Cephalobomorpha</taxon>
        <taxon>Cephaloboidea</taxon>
        <taxon>Cephalobidae</taxon>
        <taxon>Acrobeloides</taxon>
    </lineage>
</organism>
<evidence type="ECO:0000313" key="13">
    <source>
        <dbReference type="Proteomes" id="UP000887540"/>
    </source>
</evidence>
<keyword evidence="3 9" id="KW-0436">Ligase</keyword>
<dbReference type="InterPro" id="IPR001412">
    <property type="entry name" value="aa-tRNA-synth_I_CS"/>
</dbReference>
<keyword evidence="10" id="KW-0175">Coiled coil</keyword>
<dbReference type="PANTHER" id="PTHR11946">
    <property type="entry name" value="VALYL-TRNA SYNTHETASES"/>
    <property type="match status" value="1"/>
</dbReference>
<keyword evidence="13" id="KW-1185">Reference proteome</keyword>
<keyword evidence="7 9" id="KW-0030">Aminoacyl-tRNA synthetase</keyword>
<dbReference type="Proteomes" id="UP000887540">
    <property type="component" value="Unplaced"/>
</dbReference>
<dbReference type="GO" id="GO:0004832">
    <property type="term" value="F:valine-tRNA ligase activity"/>
    <property type="evidence" value="ECO:0007669"/>
    <property type="project" value="UniProtKB-EC"/>
</dbReference>
<evidence type="ECO:0000256" key="4">
    <source>
        <dbReference type="ARBA" id="ARBA00022741"/>
    </source>
</evidence>
<evidence type="ECO:0000256" key="1">
    <source>
        <dbReference type="ARBA" id="ARBA00005594"/>
    </source>
</evidence>
<dbReference type="Gene3D" id="3.40.50.620">
    <property type="entry name" value="HUPs"/>
    <property type="match status" value="2"/>
</dbReference>
<dbReference type="SUPFAM" id="SSF52374">
    <property type="entry name" value="Nucleotidylyl transferase"/>
    <property type="match status" value="1"/>
</dbReference>
<evidence type="ECO:0000256" key="8">
    <source>
        <dbReference type="ARBA" id="ARBA00029936"/>
    </source>
</evidence>
<evidence type="ECO:0000259" key="12">
    <source>
        <dbReference type="Pfam" id="PF08264"/>
    </source>
</evidence>